<dbReference type="InterPro" id="IPR011010">
    <property type="entry name" value="DNA_brk_join_enz"/>
</dbReference>
<organism evidence="4">
    <name type="scientific">marine sediment metagenome</name>
    <dbReference type="NCBI Taxonomy" id="412755"/>
    <lineage>
        <taxon>unclassified sequences</taxon>
        <taxon>metagenomes</taxon>
        <taxon>ecological metagenomes</taxon>
    </lineage>
</organism>
<feature type="non-terminal residue" evidence="4">
    <location>
        <position position="1"/>
    </location>
</feature>
<evidence type="ECO:0000313" key="4">
    <source>
        <dbReference type="EMBL" id="GAJ20026.1"/>
    </source>
</evidence>
<sequence>LTEMKLSELDPQLQQVRVMGKGARLRVVPLNGQARKALKLYLKEYRQPGGDEVWQTEDGQPLTHHGIRLMVDRLKARAGVRAGGGSAHRFRHYFATRYLENGGNLNSLRLLLGHSTLYMVLRYTKFVDGRRARSESGSFSPLDHLI</sequence>
<protein>
    <recommendedName>
        <fullName evidence="3">Tyr recombinase domain-containing protein</fullName>
    </recommendedName>
</protein>
<dbReference type="Gene3D" id="1.10.443.10">
    <property type="entry name" value="Intergrase catalytic core"/>
    <property type="match status" value="1"/>
</dbReference>
<dbReference type="InterPro" id="IPR050090">
    <property type="entry name" value="Tyrosine_recombinase_XerCD"/>
</dbReference>
<comment type="caution">
    <text evidence="4">The sequence shown here is derived from an EMBL/GenBank/DDBJ whole genome shotgun (WGS) entry which is preliminary data.</text>
</comment>
<dbReference type="PANTHER" id="PTHR30349:SF41">
    <property type="entry name" value="INTEGRASE_RECOMBINASE PROTEIN MJ0367-RELATED"/>
    <property type="match status" value="1"/>
</dbReference>
<keyword evidence="1" id="KW-0238">DNA-binding</keyword>
<evidence type="ECO:0000256" key="1">
    <source>
        <dbReference type="ARBA" id="ARBA00023125"/>
    </source>
</evidence>
<accession>X1VSA9</accession>
<dbReference type="PROSITE" id="PS51898">
    <property type="entry name" value="TYR_RECOMBINASE"/>
    <property type="match status" value="1"/>
</dbReference>
<proteinExistence type="predicted"/>
<name>X1VSA9_9ZZZZ</name>
<evidence type="ECO:0000259" key="3">
    <source>
        <dbReference type="PROSITE" id="PS51898"/>
    </source>
</evidence>
<dbReference type="Pfam" id="PF00589">
    <property type="entry name" value="Phage_integrase"/>
    <property type="match status" value="1"/>
</dbReference>
<keyword evidence="2" id="KW-0233">DNA recombination</keyword>
<evidence type="ECO:0000256" key="2">
    <source>
        <dbReference type="ARBA" id="ARBA00023172"/>
    </source>
</evidence>
<feature type="non-terminal residue" evidence="4">
    <location>
        <position position="146"/>
    </location>
</feature>
<dbReference type="AlphaFoldDB" id="X1VSA9"/>
<dbReference type="SUPFAM" id="SSF56349">
    <property type="entry name" value="DNA breaking-rejoining enzymes"/>
    <property type="match status" value="1"/>
</dbReference>
<reference evidence="4" key="1">
    <citation type="journal article" date="2014" name="Front. Microbiol.">
        <title>High frequency of phylogenetically diverse reductive dehalogenase-homologous genes in deep subseafloor sedimentary metagenomes.</title>
        <authorList>
            <person name="Kawai M."/>
            <person name="Futagami T."/>
            <person name="Toyoda A."/>
            <person name="Takaki Y."/>
            <person name="Nishi S."/>
            <person name="Hori S."/>
            <person name="Arai W."/>
            <person name="Tsubouchi T."/>
            <person name="Morono Y."/>
            <person name="Uchiyama I."/>
            <person name="Ito T."/>
            <person name="Fujiyama A."/>
            <person name="Inagaki F."/>
            <person name="Takami H."/>
        </authorList>
    </citation>
    <scope>NUCLEOTIDE SEQUENCE</scope>
    <source>
        <strain evidence="4">Expedition CK06-06</strain>
    </source>
</reference>
<dbReference type="GO" id="GO:0003677">
    <property type="term" value="F:DNA binding"/>
    <property type="evidence" value="ECO:0007669"/>
    <property type="project" value="UniProtKB-KW"/>
</dbReference>
<dbReference type="InterPro" id="IPR002104">
    <property type="entry name" value="Integrase_catalytic"/>
</dbReference>
<gene>
    <name evidence="4" type="ORF">S12H4_60017</name>
</gene>
<dbReference type="InterPro" id="IPR013762">
    <property type="entry name" value="Integrase-like_cat_sf"/>
</dbReference>
<dbReference type="PANTHER" id="PTHR30349">
    <property type="entry name" value="PHAGE INTEGRASE-RELATED"/>
    <property type="match status" value="1"/>
</dbReference>
<dbReference type="GO" id="GO:0015074">
    <property type="term" value="P:DNA integration"/>
    <property type="evidence" value="ECO:0007669"/>
    <property type="project" value="InterPro"/>
</dbReference>
<dbReference type="GO" id="GO:0006310">
    <property type="term" value="P:DNA recombination"/>
    <property type="evidence" value="ECO:0007669"/>
    <property type="project" value="UniProtKB-KW"/>
</dbReference>
<feature type="domain" description="Tyr recombinase" evidence="3">
    <location>
        <begin position="1"/>
        <end position="137"/>
    </location>
</feature>
<dbReference type="EMBL" id="BARW01039385">
    <property type="protein sequence ID" value="GAJ20026.1"/>
    <property type="molecule type" value="Genomic_DNA"/>
</dbReference>